<organism evidence="1 2">
    <name type="scientific">Harenicola maris</name>
    <dbReference type="NCBI Taxonomy" id="2841044"/>
    <lineage>
        <taxon>Bacteria</taxon>
        <taxon>Pseudomonadati</taxon>
        <taxon>Pseudomonadota</taxon>
        <taxon>Alphaproteobacteria</taxon>
        <taxon>Rhodobacterales</taxon>
        <taxon>Paracoccaceae</taxon>
        <taxon>Harenicola</taxon>
    </lineage>
</organism>
<dbReference type="Proteomes" id="UP001315686">
    <property type="component" value="Unassembled WGS sequence"/>
</dbReference>
<protein>
    <submittedName>
        <fullName evidence="1">Uncharacterized protein</fullName>
    </submittedName>
</protein>
<keyword evidence="2" id="KW-1185">Reference proteome</keyword>
<dbReference type="AlphaFoldDB" id="A0AAP2CRJ4"/>
<proteinExistence type="predicted"/>
<name>A0AAP2CRJ4_9RHOB</name>
<evidence type="ECO:0000313" key="1">
    <source>
        <dbReference type="EMBL" id="MBT0959197.1"/>
    </source>
</evidence>
<accession>A0AAP2CRJ4</accession>
<comment type="caution">
    <text evidence="1">The sequence shown here is derived from an EMBL/GenBank/DDBJ whole genome shotgun (WGS) entry which is preliminary data.</text>
</comment>
<dbReference type="EMBL" id="JADQAZ010000003">
    <property type="protein sequence ID" value="MBT0959197.1"/>
    <property type="molecule type" value="Genomic_DNA"/>
</dbReference>
<evidence type="ECO:0000313" key="2">
    <source>
        <dbReference type="Proteomes" id="UP001315686"/>
    </source>
</evidence>
<gene>
    <name evidence="1" type="ORF">IV417_17555</name>
</gene>
<reference evidence="1 2" key="1">
    <citation type="journal article" date="2021" name="Arch. Microbiol.">
        <title>Harenicola maris gen. nov., sp. nov. isolated from the Sea of Japan shallow sediments.</title>
        <authorList>
            <person name="Romanenko L.A."/>
            <person name="Kurilenko V.V."/>
            <person name="Chernysheva N.Y."/>
            <person name="Tekutyeva L.A."/>
            <person name="Velansky P.V."/>
            <person name="Svetashev V.I."/>
            <person name="Isaeva M.P."/>
        </authorList>
    </citation>
    <scope>NUCLEOTIDE SEQUENCE [LARGE SCALE GENOMIC DNA]</scope>
    <source>
        <strain evidence="1 2">KMM 3653</strain>
    </source>
</reference>
<sequence>MPEGWTSLPFGQGPTAGANLLALFIDSGLEMDPEGKPIAAPMRRAVAFAGLAKQGEEVKLFVVKYLTTYPEIDPYGVGSEAEITRSTTQSGAANGPRERSDEWAVRAGGGEMVLSLDYTTGARGWSAGELFPHSAREPEFSRIYRFEQLADLVMSTAIGKPANGAFELTSDIAALAPVLDGSHEVIAVIDVPVYVREVFLP</sequence>